<dbReference type="AlphaFoldDB" id="A0A1J4K3X7"/>
<dbReference type="EMBL" id="MLAK01000793">
    <property type="protein sequence ID" value="OHT04398.1"/>
    <property type="molecule type" value="Genomic_DNA"/>
</dbReference>
<proteinExistence type="predicted"/>
<evidence type="ECO:0008006" key="3">
    <source>
        <dbReference type="Google" id="ProtNLM"/>
    </source>
</evidence>
<evidence type="ECO:0000313" key="2">
    <source>
        <dbReference type="Proteomes" id="UP000179807"/>
    </source>
</evidence>
<dbReference type="Proteomes" id="UP000179807">
    <property type="component" value="Unassembled WGS sequence"/>
</dbReference>
<gene>
    <name evidence="1" type="ORF">TRFO_06272</name>
</gene>
<dbReference type="RefSeq" id="XP_068357534.1">
    <property type="nucleotide sequence ID" value="XM_068492992.1"/>
</dbReference>
<comment type="caution">
    <text evidence="1">The sequence shown here is derived from an EMBL/GenBank/DDBJ whole genome shotgun (WGS) entry which is preliminary data.</text>
</comment>
<keyword evidence="2" id="KW-1185">Reference proteome</keyword>
<reference evidence="1" key="1">
    <citation type="submission" date="2016-10" db="EMBL/GenBank/DDBJ databases">
        <authorList>
            <person name="Benchimol M."/>
            <person name="Almeida L.G."/>
            <person name="Vasconcelos A.T."/>
            <person name="Perreira-Neves A."/>
            <person name="Rosa I.A."/>
            <person name="Tasca T."/>
            <person name="Bogo M.R."/>
            <person name="de Souza W."/>
        </authorList>
    </citation>
    <scope>NUCLEOTIDE SEQUENCE [LARGE SCALE GENOMIC DNA]</scope>
    <source>
        <strain evidence="1">K</strain>
    </source>
</reference>
<protein>
    <recommendedName>
        <fullName evidence="3">Nucleoplasmin-like domain-containing protein</fullName>
    </recommendedName>
</protein>
<dbReference type="GeneID" id="94827696"/>
<evidence type="ECO:0000313" key="1">
    <source>
        <dbReference type="EMBL" id="OHT04398.1"/>
    </source>
</evidence>
<name>A0A1J4K3X7_9EUKA</name>
<dbReference type="VEuPathDB" id="TrichDB:TRFO_06272"/>
<sequence length="112" mass="12623">MEVIKFADLPDVATSHDIDLRKFVLVAAGKYPEGKMSNFSLHKLNQSETIEFESQKELLLIIQSDGSSHVKCITERACQTHDLITIPPESVVSITNNDEIPSLFYCLNWSLE</sequence>
<accession>A0A1J4K3X7</accession>
<organism evidence="1 2">
    <name type="scientific">Tritrichomonas foetus</name>
    <dbReference type="NCBI Taxonomy" id="1144522"/>
    <lineage>
        <taxon>Eukaryota</taxon>
        <taxon>Metamonada</taxon>
        <taxon>Parabasalia</taxon>
        <taxon>Tritrichomonadida</taxon>
        <taxon>Tritrichomonadidae</taxon>
        <taxon>Tritrichomonas</taxon>
    </lineage>
</organism>